<feature type="compositionally biased region" description="Polar residues" evidence="1">
    <location>
        <begin position="49"/>
        <end position="60"/>
    </location>
</feature>
<evidence type="ECO:0000256" key="1">
    <source>
        <dbReference type="SAM" id="MobiDB-lite"/>
    </source>
</evidence>
<keyword evidence="3" id="KW-1185">Reference proteome</keyword>
<organism evidence="2 3">
    <name type="scientific">Helicostylum pulchrum</name>
    <dbReference type="NCBI Taxonomy" id="562976"/>
    <lineage>
        <taxon>Eukaryota</taxon>
        <taxon>Fungi</taxon>
        <taxon>Fungi incertae sedis</taxon>
        <taxon>Mucoromycota</taxon>
        <taxon>Mucoromycotina</taxon>
        <taxon>Mucoromycetes</taxon>
        <taxon>Mucorales</taxon>
        <taxon>Mucorineae</taxon>
        <taxon>Mucoraceae</taxon>
        <taxon>Helicostylum</taxon>
    </lineage>
</organism>
<accession>A0ABP9XIW2</accession>
<feature type="region of interest" description="Disordered" evidence="1">
    <location>
        <begin position="138"/>
        <end position="159"/>
    </location>
</feature>
<evidence type="ECO:0000313" key="3">
    <source>
        <dbReference type="Proteomes" id="UP001476247"/>
    </source>
</evidence>
<proteinExistence type="predicted"/>
<name>A0ABP9XIW2_9FUNG</name>
<gene>
    <name evidence="2" type="ORF">HPULCUR_000100</name>
</gene>
<feature type="region of interest" description="Disordered" evidence="1">
    <location>
        <begin position="32"/>
        <end position="60"/>
    </location>
</feature>
<sequence>MKGGIRSLLGLNKKSKNAKRSNNIALNEVYSPSSSVSSFSSDASTNDSAPSTPTHGSMQENRGIFRTLEPVWYFQSNLIQRDSNEWVRFDDQSQYILENAISTDDECVLPQSSVGPCTILFRPREIKLEKKQRQSMVVLGSKGKQQQHSSMPTLSTTGTMGHTLELNKQVRRTISPAWWFEQDSVDGSKGMCRFDHKNQVRLEALSDGRTRLVLKDDAFNVPFTVVLDAPQQPELREEVRGFLYFEPISSAFQLAYTATLAENKFNNYIQQEEIYSTQLDEQWATSLARRCSV</sequence>
<feature type="compositionally biased region" description="Low complexity" evidence="1">
    <location>
        <begin position="32"/>
        <end position="48"/>
    </location>
</feature>
<comment type="caution">
    <text evidence="2">The sequence shown here is derived from an EMBL/GenBank/DDBJ whole genome shotgun (WGS) entry which is preliminary data.</text>
</comment>
<reference evidence="2 3" key="1">
    <citation type="submission" date="2024-04" db="EMBL/GenBank/DDBJ databases">
        <title>genome sequences of Mucor flavus KT1a and Helicostylum pulchrum KT1b strains isolation_sourced from the surface of a dry-aged beef.</title>
        <authorList>
            <person name="Toyotome T."/>
            <person name="Hosono M."/>
            <person name="Torimaru M."/>
            <person name="Fukuda K."/>
            <person name="Mikami N."/>
        </authorList>
    </citation>
    <scope>NUCLEOTIDE SEQUENCE [LARGE SCALE GENOMIC DNA]</scope>
    <source>
        <strain evidence="2 3">KT1b</strain>
    </source>
</reference>
<dbReference type="EMBL" id="BAABUJ010000004">
    <property type="protein sequence ID" value="GAA5794754.1"/>
    <property type="molecule type" value="Genomic_DNA"/>
</dbReference>
<protein>
    <submittedName>
        <fullName evidence="2">Uncharacterized protein</fullName>
    </submittedName>
</protein>
<evidence type="ECO:0000313" key="2">
    <source>
        <dbReference type="EMBL" id="GAA5794754.1"/>
    </source>
</evidence>
<dbReference type="Proteomes" id="UP001476247">
    <property type="component" value="Unassembled WGS sequence"/>
</dbReference>
<feature type="compositionally biased region" description="Polar residues" evidence="1">
    <location>
        <begin position="143"/>
        <end position="159"/>
    </location>
</feature>